<dbReference type="CDD" id="cd14014">
    <property type="entry name" value="STKc_PknB_like"/>
    <property type="match status" value="1"/>
</dbReference>
<dbReference type="Pfam" id="PF00069">
    <property type="entry name" value="Pkinase"/>
    <property type="match status" value="1"/>
</dbReference>
<name>A0A511V5S7_9BACL</name>
<dbReference type="InterPro" id="IPR011009">
    <property type="entry name" value="Kinase-like_dom_sf"/>
</dbReference>
<keyword evidence="3" id="KW-1185">Reference proteome</keyword>
<dbReference type="InterPro" id="IPR000719">
    <property type="entry name" value="Prot_kinase_dom"/>
</dbReference>
<dbReference type="SUPFAM" id="SSF56112">
    <property type="entry name" value="Protein kinase-like (PK-like)"/>
    <property type="match status" value="1"/>
</dbReference>
<dbReference type="Proteomes" id="UP000321157">
    <property type="component" value="Unassembled WGS sequence"/>
</dbReference>
<proteinExistence type="predicted"/>
<dbReference type="PANTHER" id="PTHR24347">
    <property type="entry name" value="SERINE/THREONINE-PROTEIN KINASE"/>
    <property type="match status" value="1"/>
</dbReference>
<sequence>MWKQWYQRLREWWVDKPHKAGTLIKARYEVIRTLGMGSYGISYLVMDRTLQEERVLKQVRPSRLDSPKGRPLYEYEVSLLSSLHHPQFPRVFDSFEEKGQLYYVMSYIKGSTLEDMLFEEKASFTEREAWRIILQILTLVEYLHSKRIVHRDIRIPNVIWNEGKVYLLDFGLARYLGDSPSYFEDTGDHYWLEKKLKREVHPRSDIYALGHFMLFMLYSTYDAEEEEPERSWEEELSLAPETVRMLRRMLQFDEPYETVEELKNNIEAYLQTQ</sequence>
<keyword evidence="2" id="KW-0808">Transferase</keyword>
<dbReference type="PROSITE" id="PS50011">
    <property type="entry name" value="PROTEIN_KINASE_DOM"/>
    <property type="match status" value="1"/>
</dbReference>
<dbReference type="GO" id="GO:0004713">
    <property type="term" value="F:protein tyrosine kinase activity"/>
    <property type="evidence" value="ECO:0007669"/>
    <property type="project" value="InterPro"/>
</dbReference>
<comment type="caution">
    <text evidence="2">The sequence shown here is derived from an EMBL/GenBank/DDBJ whole genome shotgun (WGS) entry which is preliminary data.</text>
</comment>
<evidence type="ECO:0000313" key="2">
    <source>
        <dbReference type="EMBL" id="GEN34287.1"/>
    </source>
</evidence>
<dbReference type="AlphaFoldDB" id="A0A511V5S7"/>
<evidence type="ECO:0000259" key="1">
    <source>
        <dbReference type="PROSITE" id="PS50011"/>
    </source>
</evidence>
<accession>A0A511V5S7</accession>
<dbReference type="SMART" id="SM00219">
    <property type="entry name" value="TyrKc"/>
    <property type="match status" value="1"/>
</dbReference>
<dbReference type="InterPro" id="IPR020635">
    <property type="entry name" value="Tyr_kinase_cat_dom"/>
</dbReference>
<dbReference type="OrthoDB" id="9788659at2"/>
<dbReference type="EMBL" id="BJXX01000069">
    <property type="protein sequence ID" value="GEN34287.1"/>
    <property type="molecule type" value="Genomic_DNA"/>
</dbReference>
<dbReference type="GO" id="GO:0004674">
    <property type="term" value="F:protein serine/threonine kinase activity"/>
    <property type="evidence" value="ECO:0007669"/>
    <property type="project" value="UniProtKB-KW"/>
</dbReference>
<keyword evidence="2" id="KW-0418">Kinase</keyword>
<gene>
    <name evidence="2" type="ORF">ADA01nite_17470</name>
</gene>
<organism evidence="2 3">
    <name type="scientific">Aneurinibacillus danicus</name>
    <dbReference type="NCBI Taxonomy" id="267746"/>
    <lineage>
        <taxon>Bacteria</taxon>
        <taxon>Bacillati</taxon>
        <taxon>Bacillota</taxon>
        <taxon>Bacilli</taxon>
        <taxon>Bacillales</taxon>
        <taxon>Paenibacillaceae</taxon>
        <taxon>Aneurinibacillus group</taxon>
        <taxon>Aneurinibacillus</taxon>
    </lineage>
</organism>
<feature type="domain" description="Protein kinase" evidence="1">
    <location>
        <begin position="28"/>
        <end position="273"/>
    </location>
</feature>
<protein>
    <submittedName>
        <fullName evidence="2">Serine/threonine protein kinase</fullName>
    </submittedName>
</protein>
<reference evidence="2 3" key="1">
    <citation type="submission" date="2019-07" db="EMBL/GenBank/DDBJ databases">
        <title>Whole genome shotgun sequence of Aneurinibacillus danicus NBRC 102444.</title>
        <authorList>
            <person name="Hosoyama A."/>
            <person name="Uohara A."/>
            <person name="Ohji S."/>
            <person name="Ichikawa N."/>
        </authorList>
    </citation>
    <scope>NUCLEOTIDE SEQUENCE [LARGE SCALE GENOMIC DNA]</scope>
    <source>
        <strain evidence="2 3">NBRC 102444</strain>
    </source>
</reference>
<dbReference type="Gene3D" id="1.10.510.10">
    <property type="entry name" value="Transferase(Phosphotransferase) domain 1"/>
    <property type="match status" value="1"/>
</dbReference>
<keyword evidence="2" id="KW-0723">Serine/threonine-protein kinase</keyword>
<dbReference type="RefSeq" id="WP_146809568.1">
    <property type="nucleotide sequence ID" value="NZ_BJXX01000069.1"/>
</dbReference>
<evidence type="ECO:0000313" key="3">
    <source>
        <dbReference type="Proteomes" id="UP000321157"/>
    </source>
</evidence>
<dbReference type="GO" id="GO:0005524">
    <property type="term" value="F:ATP binding"/>
    <property type="evidence" value="ECO:0007669"/>
    <property type="project" value="InterPro"/>
</dbReference>